<organism evidence="5 6">
    <name type="scientific">Puccinia striiformis f. sp. tritici PST-78</name>
    <dbReference type="NCBI Taxonomy" id="1165861"/>
    <lineage>
        <taxon>Eukaryota</taxon>
        <taxon>Fungi</taxon>
        <taxon>Dikarya</taxon>
        <taxon>Basidiomycota</taxon>
        <taxon>Pucciniomycotina</taxon>
        <taxon>Pucciniomycetes</taxon>
        <taxon>Pucciniales</taxon>
        <taxon>Pucciniaceae</taxon>
        <taxon>Puccinia</taxon>
    </lineage>
</organism>
<dbReference type="InterPro" id="IPR003737">
    <property type="entry name" value="GlcNAc_PI_deacetylase-related"/>
</dbReference>
<evidence type="ECO:0000313" key="5">
    <source>
        <dbReference type="EMBL" id="KNE92354.1"/>
    </source>
</evidence>
<dbReference type="Proteomes" id="UP000054564">
    <property type="component" value="Unassembled WGS sequence"/>
</dbReference>
<dbReference type="SUPFAM" id="SSF102588">
    <property type="entry name" value="LmbE-like"/>
    <property type="match status" value="1"/>
</dbReference>
<comment type="caution">
    <text evidence="5">The sequence shown here is derived from an EMBL/GenBank/DDBJ whole genome shotgun (WGS) entry which is preliminary data.</text>
</comment>
<dbReference type="EMBL" id="AJIL01000167">
    <property type="protein sequence ID" value="KNE92354.1"/>
    <property type="molecule type" value="Genomic_DNA"/>
</dbReference>
<sequence>MQQQLHHRTNNTKQQLKTNDNQSQTTPNEKEKDTRKTHKLATPSQLAFNLRTWTFKRVFRFIISTITLLSLSIYVIVLVLKDWPPNGTTLNPDGSINLFQGDWWVSPNLTRADRIMLVIAHPDDECLFFSPTLLNLLSPRYVNRTEFNASPLKLNDHNTSIHKNLSPKAEQLRLESPMGHILSLSSGNAEGLGIKRAREMRASCWAFGISSEHCMVVDHPDLPDSMSVWWPEKTIIEFVEFYIKLWNIDAIITFDHHGVSGHINHRAIASALSRLVHSDPHFPMTFMLRSRSLIEKYTSIILSVPLSLYRHNRNRESFLPELIRPKSHPTRDKKRLANIVLKTLIHLNKTNHNFSSLNSTSYDNPNSNYPRINGVSEPDNTDQQESLNMTSTPPMKRITDSRLSTHSSIFISTPTEYYEGRRAFNQHISQQIWFRRFWLVCSRYMWINELFRIIPIHHRFSDFEEFRKPSMAENIIFPSKIQKKK</sequence>
<feature type="compositionally biased region" description="Polar residues" evidence="3">
    <location>
        <begin position="381"/>
        <end position="393"/>
    </location>
</feature>
<dbReference type="Gene3D" id="3.40.50.10320">
    <property type="entry name" value="LmbE-like"/>
    <property type="match status" value="1"/>
</dbReference>
<feature type="region of interest" description="Disordered" evidence="3">
    <location>
        <begin position="376"/>
        <end position="398"/>
    </location>
</feature>
<proteinExistence type="inferred from homology"/>
<comment type="similarity">
    <text evidence="1">Belongs to the PIGL family.</text>
</comment>
<keyword evidence="4" id="KW-0472">Membrane</keyword>
<dbReference type="Pfam" id="PF02585">
    <property type="entry name" value="PIG-L"/>
    <property type="match status" value="1"/>
</dbReference>
<name>A0A0L0V015_9BASI</name>
<evidence type="ECO:0000256" key="4">
    <source>
        <dbReference type="SAM" id="Phobius"/>
    </source>
</evidence>
<dbReference type="GO" id="GO:0006506">
    <property type="term" value="P:GPI anchor biosynthetic process"/>
    <property type="evidence" value="ECO:0007669"/>
    <property type="project" value="UniProtKB-UniPathway"/>
</dbReference>
<dbReference type="GO" id="GO:0016020">
    <property type="term" value="C:membrane"/>
    <property type="evidence" value="ECO:0007669"/>
    <property type="project" value="GOC"/>
</dbReference>
<feature type="compositionally biased region" description="Polar residues" evidence="3">
    <location>
        <begin position="11"/>
        <end position="27"/>
    </location>
</feature>
<evidence type="ECO:0000256" key="1">
    <source>
        <dbReference type="ARBA" id="ARBA00006066"/>
    </source>
</evidence>
<dbReference type="STRING" id="1165861.A0A0L0V015"/>
<feature type="compositionally biased region" description="Basic residues" evidence="3">
    <location>
        <begin position="1"/>
        <end position="10"/>
    </location>
</feature>
<gene>
    <name evidence="5" type="ORF">PSTG_14254</name>
</gene>
<dbReference type="EC" id="3.5.1.89" evidence="2"/>
<keyword evidence="6" id="KW-1185">Reference proteome</keyword>
<keyword evidence="4" id="KW-0812">Transmembrane</keyword>
<evidence type="ECO:0000313" key="6">
    <source>
        <dbReference type="Proteomes" id="UP000054564"/>
    </source>
</evidence>
<feature type="region of interest" description="Disordered" evidence="3">
    <location>
        <begin position="1"/>
        <end position="38"/>
    </location>
</feature>
<dbReference type="GO" id="GO:0005783">
    <property type="term" value="C:endoplasmic reticulum"/>
    <property type="evidence" value="ECO:0007669"/>
    <property type="project" value="TreeGrafter"/>
</dbReference>
<evidence type="ECO:0000256" key="2">
    <source>
        <dbReference type="ARBA" id="ARBA00012176"/>
    </source>
</evidence>
<reference evidence="6" key="1">
    <citation type="submission" date="2014-03" db="EMBL/GenBank/DDBJ databases">
        <title>The Genome Sequence of Puccinia striiformis f. sp. tritici PST-78.</title>
        <authorList>
            <consortium name="The Broad Institute Genome Sequencing Platform"/>
            <person name="Cuomo C."/>
            <person name="Hulbert S."/>
            <person name="Chen X."/>
            <person name="Walker B."/>
            <person name="Young S.K."/>
            <person name="Zeng Q."/>
            <person name="Gargeya S."/>
            <person name="Fitzgerald M."/>
            <person name="Haas B."/>
            <person name="Abouelleil A."/>
            <person name="Alvarado L."/>
            <person name="Arachchi H.M."/>
            <person name="Berlin A.M."/>
            <person name="Chapman S.B."/>
            <person name="Goldberg J."/>
            <person name="Griggs A."/>
            <person name="Gujja S."/>
            <person name="Hansen M."/>
            <person name="Howarth C."/>
            <person name="Imamovic A."/>
            <person name="Larimer J."/>
            <person name="McCowan C."/>
            <person name="Montmayeur A."/>
            <person name="Murphy C."/>
            <person name="Neiman D."/>
            <person name="Pearson M."/>
            <person name="Priest M."/>
            <person name="Roberts A."/>
            <person name="Saif S."/>
            <person name="Shea T."/>
            <person name="Sisk P."/>
            <person name="Sykes S."/>
            <person name="Wortman J."/>
            <person name="Nusbaum C."/>
            <person name="Birren B."/>
        </authorList>
    </citation>
    <scope>NUCLEOTIDE SEQUENCE [LARGE SCALE GENOMIC DNA]</scope>
    <source>
        <strain evidence="6">race PST-78</strain>
    </source>
</reference>
<protein>
    <recommendedName>
        <fullName evidence="2">N-acetylglucosaminylphosphatidylinositol deacetylase</fullName>
        <ecNumber evidence="2">3.5.1.89</ecNumber>
    </recommendedName>
</protein>
<dbReference type="OrthoDB" id="440160at2759"/>
<feature type="transmembrane region" description="Helical" evidence="4">
    <location>
        <begin position="58"/>
        <end position="80"/>
    </location>
</feature>
<dbReference type="InterPro" id="IPR024078">
    <property type="entry name" value="LmbE-like_dom_sf"/>
</dbReference>
<dbReference type="PANTHER" id="PTHR12993:SF11">
    <property type="entry name" value="N-ACETYLGLUCOSAMINYL-PHOSPHATIDYLINOSITOL DE-N-ACETYLASE"/>
    <property type="match status" value="1"/>
</dbReference>
<accession>A0A0L0V015</accession>
<dbReference type="PANTHER" id="PTHR12993">
    <property type="entry name" value="N-ACETYLGLUCOSAMINYL-PHOSPHATIDYLINOSITOL DE-N-ACETYLASE-RELATED"/>
    <property type="match status" value="1"/>
</dbReference>
<evidence type="ECO:0000256" key="3">
    <source>
        <dbReference type="SAM" id="MobiDB-lite"/>
    </source>
</evidence>
<dbReference type="UniPathway" id="UPA00196"/>
<keyword evidence="4" id="KW-1133">Transmembrane helix</keyword>
<dbReference type="AlphaFoldDB" id="A0A0L0V015"/>
<dbReference type="GO" id="GO:0000225">
    <property type="term" value="F:N-acetylglucosaminylphosphatidylinositol deacetylase activity"/>
    <property type="evidence" value="ECO:0007669"/>
    <property type="project" value="UniProtKB-EC"/>
</dbReference>